<gene>
    <name evidence="2" type="ORF">Pa4123_20500</name>
</gene>
<comment type="caution">
    <text evidence="2">The sequence shown here is derived from an EMBL/GenBank/DDBJ whole genome shotgun (WGS) entry which is preliminary data.</text>
</comment>
<accession>A0ABQ5QQ45</accession>
<sequence>MGMRRSTLPAVVAAVTCLVLGTPVGGSAASTVLSAPIEDPGPAERWISSDPVSPTTLAAAPGEVACDGDGTSGKRVQILYVRETAQTDRLATLRPTFQQWATQVDQAFIDSAAETGGYRRVRWAHDRACKPTVTGVVVANGTLANFGTTFTALKNAGYNSTNRKYVAYAETTAWCGLGGGGPGAKDDRPGAENRYNSGPDLATMGTNCWSWATTGHELLHTLGAVLPGAPNASAHGHCWDDEDIMCYDDGGIPDPPGGIVKVCADAPENLLDCNHDDYFSTNPVPGSWLANHWNVANSQYLITAPRTEPAPAPLDFVPLATPAGVLDTRDGTGGTTGKRGPGSMTAFPVLGVGGIPTSGVRAVQVRVAPNAPTAATFLEVWPEGRPHNGLSLINVGAGENISNVAVVPVGASGKLVAYNSAGDTNIVVDVLGYYSATTGGGFVPVAHTRVVDTRSGLSTTVGTIPAGGTRTVTLTGGGVPAGAAAVAVNLLVPGAPAAGWLAAAPAGTASGKGILNYATGSTQSGATVKLAANGQATFYNKGGSAVHLTVAVQGYYTGSAATGAELNPAAVRVLDTRTAGTGTPVPAGGTVDVVVAGANGIPAGATAVAINVTVTRQEQSGYLKAWPVGATEPAVSIMDFNAGVWRANALKLVPGTDGKIRIVNGSTGTLHLLVDVQGWYA</sequence>
<keyword evidence="1" id="KW-0732">Signal</keyword>
<keyword evidence="3" id="KW-1185">Reference proteome</keyword>
<feature type="chain" id="PRO_5045752316" description="Peptidase M43 pregnancy-associated plasma-A domain-containing protein" evidence="1">
    <location>
        <begin position="29"/>
        <end position="681"/>
    </location>
</feature>
<dbReference type="Proteomes" id="UP001144280">
    <property type="component" value="Unassembled WGS sequence"/>
</dbReference>
<organism evidence="2 3">
    <name type="scientific">Phytohabitans aurantiacus</name>
    <dbReference type="NCBI Taxonomy" id="3016789"/>
    <lineage>
        <taxon>Bacteria</taxon>
        <taxon>Bacillati</taxon>
        <taxon>Actinomycetota</taxon>
        <taxon>Actinomycetes</taxon>
        <taxon>Micromonosporales</taxon>
        <taxon>Micromonosporaceae</taxon>
    </lineage>
</organism>
<feature type="signal peptide" evidence="1">
    <location>
        <begin position="1"/>
        <end position="28"/>
    </location>
</feature>
<evidence type="ECO:0000313" key="2">
    <source>
        <dbReference type="EMBL" id="GLH96776.1"/>
    </source>
</evidence>
<evidence type="ECO:0000313" key="3">
    <source>
        <dbReference type="Proteomes" id="UP001144280"/>
    </source>
</evidence>
<dbReference type="RefSeq" id="WP_281894054.1">
    <property type="nucleotide sequence ID" value="NZ_BSDI01000007.1"/>
</dbReference>
<protein>
    <recommendedName>
        <fullName evidence="4">Peptidase M43 pregnancy-associated plasma-A domain-containing protein</fullName>
    </recommendedName>
</protein>
<reference evidence="2" key="1">
    <citation type="submission" date="2022-12" db="EMBL/GenBank/DDBJ databases">
        <title>New Phytohabitans aurantiacus sp. RD004123 nov., an actinomycete isolated from soil.</title>
        <authorList>
            <person name="Triningsih D.W."/>
            <person name="Harunari E."/>
            <person name="Igarashi Y."/>
        </authorList>
    </citation>
    <scope>NUCLEOTIDE SEQUENCE</scope>
    <source>
        <strain evidence="2">RD004123</strain>
    </source>
</reference>
<dbReference type="EMBL" id="BSDI01000007">
    <property type="protein sequence ID" value="GLH96776.1"/>
    <property type="molecule type" value="Genomic_DNA"/>
</dbReference>
<proteinExistence type="predicted"/>
<evidence type="ECO:0008006" key="4">
    <source>
        <dbReference type="Google" id="ProtNLM"/>
    </source>
</evidence>
<name>A0ABQ5QQ45_9ACTN</name>
<evidence type="ECO:0000256" key="1">
    <source>
        <dbReference type="SAM" id="SignalP"/>
    </source>
</evidence>